<feature type="binding site" evidence="10">
    <location>
        <position position="50"/>
    </location>
    <ligand>
        <name>Mg(2+)</name>
        <dbReference type="ChEBI" id="CHEBI:18420"/>
    </ligand>
</feature>
<comment type="function">
    <text evidence="10">Pyrophosphatase that catalyzes the hydrolysis of nucleoside triphosphates to their monophosphate derivatives, with a high preference for the non-canonical purine nucleotides XTP (xanthosine triphosphate), dITP (deoxyinosine triphosphate) and ITP. Seems to function as a house-cleaning enzyme that removes non-canonical purine nucleotides from the nucleotide pool, thus preventing their incorporation into DNA/RNA and avoiding chromosomal lesions.</text>
</comment>
<evidence type="ECO:0000256" key="4">
    <source>
        <dbReference type="ARBA" id="ARBA00022741"/>
    </source>
</evidence>
<feature type="binding site" evidence="10">
    <location>
        <position position="85"/>
    </location>
    <ligand>
        <name>substrate</name>
    </ligand>
</feature>
<dbReference type="EMBL" id="CP000492">
    <property type="protein sequence ID" value="ABL64721.1"/>
    <property type="molecule type" value="Genomic_DNA"/>
</dbReference>
<dbReference type="GO" id="GO:0017111">
    <property type="term" value="F:ribonucleoside triphosphate phosphatase activity"/>
    <property type="evidence" value="ECO:0007669"/>
    <property type="project" value="InterPro"/>
</dbReference>
<protein>
    <recommendedName>
        <fullName evidence="10">dITP/XTP pyrophosphatase</fullName>
        <ecNumber evidence="10">3.6.1.66</ecNumber>
    </recommendedName>
    <alternativeName>
        <fullName evidence="10">Non-canonical purine NTP pyrophosphatase</fullName>
    </alternativeName>
    <alternativeName>
        <fullName evidence="10">Non-standard purine NTP pyrophosphatase</fullName>
    </alternativeName>
    <alternativeName>
        <fullName evidence="10">Nucleoside-triphosphate diphosphatase</fullName>
    </alternativeName>
    <alternativeName>
        <fullName evidence="10">Nucleoside-triphosphate pyrophosphatase</fullName>
        <shortName evidence="10">NTPase</shortName>
    </alternativeName>
</protein>
<dbReference type="STRING" id="290317.Cpha266_0666"/>
<dbReference type="SUPFAM" id="SSF52972">
    <property type="entry name" value="ITPase-like"/>
    <property type="match status" value="1"/>
</dbReference>
<dbReference type="RefSeq" id="WP_011744551.1">
    <property type="nucleotide sequence ID" value="NC_008639.1"/>
</dbReference>
<evidence type="ECO:0000256" key="10">
    <source>
        <dbReference type="HAMAP-Rule" id="MF_01405"/>
    </source>
</evidence>
<comment type="subunit">
    <text evidence="2 10">Homodimer.</text>
</comment>
<feature type="active site" description="Proton acceptor" evidence="10">
    <location>
        <position position="84"/>
    </location>
</feature>
<dbReference type="GO" id="GO:0009146">
    <property type="term" value="P:purine nucleoside triphosphate catabolic process"/>
    <property type="evidence" value="ECO:0007669"/>
    <property type="project" value="UniProtKB-UniRule"/>
</dbReference>
<comment type="catalytic activity">
    <reaction evidence="8 10">
        <text>dITP + H2O = dIMP + diphosphate + H(+)</text>
        <dbReference type="Rhea" id="RHEA:28342"/>
        <dbReference type="ChEBI" id="CHEBI:15377"/>
        <dbReference type="ChEBI" id="CHEBI:15378"/>
        <dbReference type="ChEBI" id="CHEBI:33019"/>
        <dbReference type="ChEBI" id="CHEBI:61194"/>
        <dbReference type="ChEBI" id="CHEBI:61382"/>
        <dbReference type="EC" id="3.6.1.66"/>
    </reaction>
</comment>
<comment type="similarity">
    <text evidence="1 10 11">Belongs to the HAM1 NTPase family.</text>
</comment>
<dbReference type="GO" id="GO:0005829">
    <property type="term" value="C:cytosol"/>
    <property type="evidence" value="ECO:0007669"/>
    <property type="project" value="TreeGrafter"/>
</dbReference>
<accession>A1BE94</accession>
<dbReference type="InterPro" id="IPR020922">
    <property type="entry name" value="dITP/XTP_pyrophosphatase"/>
</dbReference>
<evidence type="ECO:0000256" key="3">
    <source>
        <dbReference type="ARBA" id="ARBA00022723"/>
    </source>
</evidence>
<keyword evidence="5 10" id="KW-0378">Hydrolase</keyword>
<dbReference type="FunFam" id="3.90.950.10:FF:000001">
    <property type="entry name" value="dITP/XTP pyrophosphatase"/>
    <property type="match status" value="1"/>
</dbReference>
<organism evidence="12 13">
    <name type="scientific">Chlorobium phaeobacteroides (strain DSM 266 / SMG 266 / 2430)</name>
    <dbReference type="NCBI Taxonomy" id="290317"/>
    <lineage>
        <taxon>Bacteria</taxon>
        <taxon>Pseudomonadati</taxon>
        <taxon>Chlorobiota</taxon>
        <taxon>Chlorobiia</taxon>
        <taxon>Chlorobiales</taxon>
        <taxon>Chlorobiaceae</taxon>
        <taxon>Chlorobium/Pelodictyon group</taxon>
        <taxon>Chlorobium</taxon>
    </lineage>
</organism>
<reference evidence="12 13" key="1">
    <citation type="submission" date="2006-12" db="EMBL/GenBank/DDBJ databases">
        <title>Complete sequence of Chlorobium phaeobacteroides DSM 266.</title>
        <authorList>
            <consortium name="US DOE Joint Genome Institute"/>
            <person name="Copeland A."/>
            <person name="Lucas S."/>
            <person name="Lapidus A."/>
            <person name="Barry K."/>
            <person name="Detter J.C."/>
            <person name="Glavina del Rio T."/>
            <person name="Hammon N."/>
            <person name="Israni S."/>
            <person name="Pitluck S."/>
            <person name="Goltsman E."/>
            <person name="Schmutz J."/>
            <person name="Larimer F."/>
            <person name="Land M."/>
            <person name="Hauser L."/>
            <person name="Mikhailova N."/>
            <person name="Li T."/>
            <person name="Overmann J."/>
            <person name="Bryant D.A."/>
            <person name="Richardson P."/>
        </authorList>
    </citation>
    <scope>NUCLEOTIDE SEQUENCE [LARGE SCALE GENOMIC DNA]</scope>
    <source>
        <strain evidence="12 13">DSM 266</strain>
    </source>
</reference>
<dbReference type="GO" id="GO:0009117">
    <property type="term" value="P:nucleotide metabolic process"/>
    <property type="evidence" value="ECO:0007669"/>
    <property type="project" value="UniProtKB-KW"/>
</dbReference>
<sequence>MPQSADNRIIVILATANRDKVKELRPLLEHISPLFTVHALHELGVEVEIEETEDSLEGNALLKARAIFSLLSDRFPFMIALADDTGLEVEALHGAPGVYSARFAPMPDGRTPTYQDNVSHLLYCMNGIADRSARFRTVVALKGSLPSAQGSFLFERTAEGLVEGSITLNQQGDEGFGYDPIFLVHATGKTYAEMSTDEKNTLSHRSLAVQKAITELRNIFEQQCIPLTNSSTHQ</sequence>
<dbReference type="CDD" id="cd00515">
    <property type="entry name" value="HAM1"/>
    <property type="match status" value="1"/>
</dbReference>
<dbReference type="GO" id="GO:0036220">
    <property type="term" value="F:ITP diphosphatase activity"/>
    <property type="evidence" value="ECO:0007669"/>
    <property type="project" value="UniProtKB-UniRule"/>
</dbReference>
<dbReference type="Gene3D" id="3.90.950.10">
    <property type="match status" value="1"/>
</dbReference>
<dbReference type="InterPro" id="IPR002637">
    <property type="entry name" value="RdgB/HAM1"/>
</dbReference>
<dbReference type="GO" id="GO:0046872">
    <property type="term" value="F:metal ion binding"/>
    <property type="evidence" value="ECO:0007669"/>
    <property type="project" value="UniProtKB-KW"/>
</dbReference>
<dbReference type="Proteomes" id="UP000008701">
    <property type="component" value="Chromosome"/>
</dbReference>
<keyword evidence="6 10" id="KW-0460">Magnesium</keyword>
<evidence type="ECO:0000256" key="6">
    <source>
        <dbReference type="ARBA" id="ARBA00022842"/>
    </source>
</evidence>
<dbReference type="NCBIfam" id="TIGR00042">
    <property type="entry name" value="RdgB/HAM1 family non-canonical purine NTP pyrophosphatase"/>
    <property type="match status" value="1"/>
</dbReference>
<feature type="binding site" evidence="10">
    <location>
        <begin position="204"/>
        <end position="205"/>
    </location>
    <ligand>
        <name>substrate</name>
    </ligand>
</feature>
<comment type="cofactor">
    <cofactor evidence="10">
        <name>Mg(2+)</name>
        <dbReference type="ChEBI" id="CHEBI:18420"/>
    </cofactor>
    <text evidence="10">Binds 1 Mg(2+) ion per subunit.</text>
</comment>
<dbReference type="HOGENOM" id="CLU_082080_0_2_10"/>
<keyword evidence="13" id="KW-1185">Reference proteome</keyword>
<evidence type="ECO:0000256" key="5">
    <source>
        <dbReference type="ARBA" id="ARBA00022801"/>
    </source>
</evidence>
<comment type="catalytic activity">
    <reaction evidence="10">
        <text>ITP + H2O = IMP + diphosphate + H(+)</text>
        <dbReference type="Rhea" id="RHEA:29399"/>
        <dbReference type="ChEBI" id="CHEBI:15377"/>
        <dbReference type="ChEBI" id="CHEBI:15378"/>
        <dbReference type="ChEBI" id="CHEBI:33019"/>
        <dbReference type="ChEBI" id="CHEBI:58053"/>
        <dbReference type="ChEBI" id="CHEBI:61402"/>
        <dbReference type="EC" id="3.6.1.66"/>
    </reaction>
</comment>
<dbReference type="PANTHER" id="PTHR11067:SF9">
    <property type="entry name" value="INOSINE TRIPHOSPHATE PYROPHOSPHATASE"/>
    <property type="match status" value="1"/>
</dbReference>
<feature type="binding site" evidence="10">
    <location>
        <begin position="176"/>
        <end position="179"/>
    </location>
    <ligand>
        <name>substrate</name>
    </ligand>
</feature>
<proteinExistence type="inferred from homology"/>
<evidence type="ECO:0000256" key="7">
    <source>
        <dbReference type="ARBA" id="ARBA00023080"/>
    </source>
</evidence>
<evidence type="ECO:0000256" key="9">
    <source>
        <dbReference type="ARBA" id="ARBA00052017"/>
    </source>
</evidence>
<dbReference type="Pfam" id="PF01725">
    <property type="entry name" value="Ham1p_like"/>
    <property type="match status" value="1"/>
</dbReference>
<feature type="binding site" evidence="10">
    <location>
        <begin position="15"/>
        <end position="20"/>
    </location>
    <ligand>
        <name>substrate</name>
    </ligand>
</feature>
<keyword evidence="4 10" id="KW-0547">Nucleotide-binding</keyword>
<evidence type="ECO:0000256" key="2">
    <source>
        <dbReference type="ARBA" id="ARBA00011738"/>
    </source>
</evidence>
<dbReference type="HAMAP" id="MF_01405">
    <property type="entry name" value="Non_canon_purine_NTPase"/>
    <property type="match status" value="1"/>
</dbReference>
<evidence type="ECO:0000313" key="13">
    <source>
        <dbReference type="Proteomes" id="UP000008701"/>
    </source>
</evidence>
<dbReference type="GO" id="GO:0035870">
    <property type="term" value="F:dITP diphosphatase activity"/>
    <property type="evidence" value="ECO:0007669"/>
    <property type="project" value="UniProtKB-UniRule"/>
</dbReference>
<dbReference type="GO" id="GO:0036222">
    <property type="term" value="F:XTP diphosphatase activity"/>
    <property type="evidence" value="ECO:0007669"/>
    <property type="project" value="UniProtKB-UniRule"/>
</dbReference>
<dbReference type="GO" id="GO:0000166">
    <property type="term" value="F:nucleotide binding"/>
    <property type="evidence" value="ECO:0007669"/>
    <property type="project" value="UniProtKB-KW"/>
</dbReference>
<keyword evidence="3 10" id="KW-0479">Metal-binding</keyword>
<feature type="binding site" evidence="10">
    <location>
        <position position="84"/>
    </location>
    <ligand>
        <name>Mg(2+)</name>
        <dbReference type="ChEBI" id="CHEBI:18420"/>
    </ligand>
</feature>
<evidence type="ECO:0000256" key="8">
    <source>
        <dbReference type="ARBA" id="ARBA00051875"/>
    </source>
</evidence>
<gene>
    <name evidence="12" type="ordered locus">Cpha266_0666</name>
</gene>
<keyword evidence="7 10" id="KW-0546">Nucleotide metabolism</keyword>
<dbReference type="OrthoDB" id="9807456at2"/>
<dbReference type="EC" id="3.6.1.66" evidence="10"/>
<evidence type="ECO:0000256" key="1">
    <source>
        <dbReference type="ARBA" id="ARBA00008023"/>
    </source>
</evidence>
<dbReference type="eggNOG" id="COG0127">
    <property type="taxonomic scope" value="Bacteria"/>
</dbReference>
<comment type="catalytic activity">
    <reaction evidence="9 10">
        <text>XTP + H2O = XMP + diphosphate + H(+)</text>
        <dbReference type="Rhea" id="RHEA:28610"/>
        <dbReference type="ChEBI" id="CHEBI:15377"/>
        <dbReference type="ChEBI" id="CHEBI:15378"/>
        <dbReference type="ChEBI" id="CHEBI:33019"/>
        <dbReference type="ChEBI" id="CHEBI:57464"/>
        <dbReference type="ChEBI" id="CHEBI:61314"/>
        <dbReference type="EC" id="3.6.1.66"/>
    </reaction>
</comment>
<name>A1BE94_CHLPD</name>
<dbReference type="KEGG" id="cph:Cpha266_0666"/>
<dbReference type="PANTHER" id="PTHR11067">
    <property type="entry name" value="INOSINE TRIPHOSPHATE PYROPHOSPHATASE/HAM1 PROTEIN"/>
    <property type="match status" value="1"/>
</dbReference>
<dbReference type="NCBIfam" id="NF011401">
    <property type="entry name" value="PRK14826.1"/>
    <property type="match status" value="1"/>
</dbReference>
<evidence type="ECO:0000256" key="11">
    <source>
        <dbReference type="RuleBase" id="RU003781"/>
    </source>
</evidence>
<dbReference type="InterPro" id="IPR029001">
    <property type="entry name" value="ITPase-like_fam"/>
</dbReference>
<evidence type="ECO:0000313" key="12">
    <source>
        <dbReference type="EMBL" id="ABL64721.1"/>
    </source>
</evidence>
<feature type="binding site" evidence="10">
    <location>
        <position position="199"/>
    </location>
    <ligand>
        <name>substrate</name>
    </ligand>
</feature>
<dbReference type="AlphaFoldDB" id="A1BE94"/>